<sequence>MRTLLAAPALLILTLVCGGIVLVAQLLGIPDGPGTIYEKAPRWWAKGMLLASGTKVVIHGEERMRTGEPRIFVSNHISWYDVLVLVAYLPRYSFVAKAEIFKVPLFGGAARAVGTIPIERENRKAAFQSYEEAAARMKGGRNVVVFPEGTRGPEYALRPFKKGPFVLAIAAGAPIVPTLIHGTIEVLPRGSFWLRAGRVDVHLLEPVPTAGLAYDQRDELARRVYDRLAAAQQSLYGIASPALPGAAAPSDTPVVRAG</sequence>
<dbReference type="RefSeq" id="WP_284350871.1">
    <property type="nucleotide sequence ID" value="NZ_BRXS01000004.1"/>
</dbReference>
<evidence type="ECO:0000256" key="8">
    <source>
        <dbReference type="ARBA" id="ARBA00023315"/>
    </source>
</evidence>
<keyword evidence="9" id="KW-0594">Phospholipid biosynthesis</keyword>
<reference evidence="11" key="1">
    <citation type="submission" date="2022-08" db="EMBL/GenBank/DDBJ databases">
        <title>Draft genome sequencing of Roseisolibacter agri AW1220.</title>
        <authorList>
            <person name="Tobiishi Y."/>
            <person name="Tonouchi A."/>
        </authorList>
    </citation>
    <scope>NUCLEOTIDE SEQUENCE</scope>
    <source>
        <strain evidence="11">AW1220</strain>
    </source>
</reference>
<dbReference type="GO" id="GO:0006654">
    <property type="term" value="P:phosphatidic acid biosynthetic process"/>
    <property type="evidence" value="ECO:0007669"/>
    <property type="project" value="TreeGrafter"/>
</dbReference>
<keyword evidence="9" id="KW-0444">Lipid biosynthesis</keyword>
<evidence type="ECO:0000313" key="11">
    <source>
        <dbReference type="EMBL" id="GLC26420.1"/>
    </source>
</evidence>
<keyword evidence="9" id="KW-0443">Lipid metabolism</keyword>
<keyword evidence="7 9" id="KW-0808">Transferase</keyword>
<dbReference type="Pfam" id="PF01553">
    <property type="entry name" value="Acyltransferase"/>
    <property type="match status" value="1"/>
</dbReference>
<organism evidence="11 12">
    <name type="scientific">Roseisolibacter agri</name>
    <dbReference type="NCBI Taxonomy" id="2014610"/>
    <lineage>
        <taxon>Bacteria</taxon>
        <taxon>Pseudomonadati</taxon>
        <taxon>Gemmatimonadota</taxon>
        <taxon>Gemmatimonadia</taxon>
        <taxon>Gemmatimonadales</taxon>
        <taxon>Gemmatimonadaceae</taxon>
        <taxon>Roseisolibacter</taxon>
    </lineage>
</organism>
<accession>A0AA37Q4H2</accession>
<evidence type="ECO:0000259" key="10">
    <source>
        <dbReference type="SMART" id="SM00563"/>
    </source>
</evidence>
<dbReference type="Proteomes" id="UP001161325">
    <property type="component" value="Unassembled WGS sequence"/>
</dbReference>
<evidence type="ECO:0000256" key="9">
    <source>
        <dbReference type="RuleBase" id="RU361267"/>
    </source>
</evidence>
<evidence type="ECO:0000256" key="5">
    <source>
        <dbReference type="ARBA" id="ARBA00013211"/>
    </source>
</evidence>
<keyword evidence="12" id="KW-1185">Reference proteome</keyword>
<dbReference type="InterPro" id="IPR004552">
    <property type="entry name" value="AGP_acyltrans"/>
</dbReference>
<evidence type="ECO:0000256" key="4">
    <source>
        <dbReference type="ARBA" id="ARBA00008655"/>
    </source>
</evidence>
<dbReference type="InterPro" id="IPR002123">
    <property type="entry name" value="Plipid/glycerol_acylTrfase"/>
</dbReference>
<dbReference type="PANTHER" id="PTHR10434">
    <property type="entry name" value="1-ACYL-SN-GLYCEROL-3-PHOSPHATE ACYLTRANSFERASE"/>
    <property type="match status" value="1"/>
</dbReference>
<dbReference type="SMART" id="SM00563">
    <property type="entry name" value="PlsC"/>
    <property type="match status" value="1"/>
</dbReference>
<dbReference type="SUPFAM" id="SSF69593">
    <property type="entry name" value="Glycerol-3-phosphate (1)-acyltransferase"/>
    <property type="match status" value="1"/>
</dbReference>
<dbReference type="AlphaFoldDB" id="A0AA37Q4H2"/>
<dbReference type="GO" id="GO:0016020">
    <property type="term" value="C:membrane"/>
    <property type="evidence" value="ECO:0007669"/>
    <property type="project" value="InterPro"/>
</dbReference>
<dbReference type="PANTHER" id="PTHR10434:SF11">
    <property type="entry name" value="1-ACYL-SN-GLYCEROL-3-PHOSPHATE ACYLTRANSFERASE"/>
    <property type="match status" value="1"/>
</dbReference>
<keyword evidence="9" id="KW-1208">Phospholipid metabolism</keyword>
<comment type="similarity">
    <text evidence="4 9">Belongs to the 1-acyl-sn-glycerol-3-phosphate acyltransferase family.</text>
</comment>
<dbReference type="EMBL" id="BRXS01000004">
    <property type="protein sequence ID" value="GLC26420.1"/>
    <property type="molecule type" value="Genomic_DNA"/>
</dbReference>
<comment type="pathway">
    <text evidence="3">Lipid metabolism.</text>
</comment>
<evidence type="ECO:0000256" key="7">
    <source>
        <dbReference type="ARBA" id="ARBA00022679"/>
    </source>
</evidence>
<name>A0AA37Q4H2_9BACT</name>
<dbReference type="GO" id="GO:0003841">
    <property type="term" value="F:1-acylglycerol-3-phosphate O-acyltransferase activity"/>
    <property type="evidence" value="ECO:0007669"/>
    <property type="project" value="UniProtKB-UniRule"/>
</dbReference>
<protein>
    <recommendedName>
        <fullName evidence="6 9">1-acyl-sn-glycerol-3-phosphate acyltransferase</fullName>
        <ecNumber evidence="5 9">2.3.1.51</ecNumber>
    </recommendedName>
</protein>
<evidence type="ECO:0000256" key="6">
    <source>
        <dbReference type="ARBA" id="ARBA00016139"/>
    </source>
</evidence>
<evidence type="ECO:0000256" key="3">
    <source>
        <dbReference type="ARBA" id="ARBA00005189"/>
    </source>
</evidence>
<evidence type="ECO:0000313" key="12">
    <source>
        <dbReference type="Proteomes" id="UP001161325"/>
    </source>
</evidence>
<dbReference type="CDD" id="cd07989">
    <property type="entry name" value="LPLAT_AGPAT-like"/>
    <property type="match status" value="1"/>
</dbReference>
<proteinExistence type="inferred from homology"/>
<dbReference type="NCBIfam" id="TIGR00530">
    <property type="entry name" value="AGP_acyltrn"/>
    <property type="match status" value="1"/>
</dbReference>
<feature type="domain" description="Phospholipid/glycerol acyltransferase" evidence="10">
    <location>
        <begin position="70"/>
        <end position="183"/>
    </location>
</feature>
<evidence type="ECO:0000256" key="1">
    <source>
        <dbReference type="ARBA" id="ARBA00001141"/>
    </source>
</evidence>
<comment type="catalytic activity">
    <reaction evidence="1 9">
        <text>a 1-acyl-sn-glycero-3-phosphate + an acyl-CoA = a 1,2-diacyl-sn-glycero-3-phosphate + CoA</text>
        <dbReference type="Rhea" id="RHEA:19709"/>
        <dbReference type="ChEBI" id="CHEBI:57287"/>
        <dbReference type="ChEBI" id="CHEBI:57970"/>
        <dbReference type="ChEBI" id="CHEBI:58342"/>
        <dbReference type="ChEBI" id="CHEBI:58608"/>
        <dbReference type="EC" id="2.3.1.51"/>
    </reaction>
</comment>
<comment type="domain">
    <text evidence="9">The HXXXXD motif is essential for acyltransferase activity and may constitute the binding site for the phosphate moiety of the glycerol-3-phosphate.</text>
</comment>
<dbReference type="EC" id="2.3.1.51" evidence="5 9"/>
<evidence type="ECO:0000256" key="2">
    <source>
        <dbReference type="ARBA" id="ARBA00004728"/>
    </source>
</evidence>
<keyword evidence="8 9" id="KW-0012">Acyltransferase</keyword>
<comment type="caution">
    <text evidence="11">The sequence shown here is derived from an EMBL/GenBank/DDBJ whole genome shotgun (WGS) entry which is preliminary data.</text>
</comment>
<comment type="pathway">
    <text evidence="2">Phospholipid metabolism; CDP-diacylglycerol biosynthesis; CDP-diacylglycerol from sn-glycerol 3-phosphate: step 2/3.</text>
</comment>
<gene>
    <name evidence="11" type="ORF">rosag_29330</name>
</gene>